<proteinExistence type="predicted"/>
<dbReference type="EMBL" id="JAAAIM010000595">
    <property type="protein sequence ID" value="KAG0286208.1"/>
    <property type="molecule type" value="Genomic_DNA"/>
</dbReference>
<feature type="compositionally biased region" description="Basic and acidic residues" evidence="1">
    <location>
        <begin position="61"/>
        <end position="77"/>
    </location>
</feature>
<evidence type="ECO:0000313" key="2">
    <source>
        <dbReference type="EMBL" id="KAG0286208.1"/>
    </source>
</evidence>
<evidence type="ECO:0000313" key="3">
    <source>
        <dbReference type="Proteomes" id="UP001194696"/>
    </source>
</evidence>
<protein>
    <recommendedName>
        <fullName evidence="4">F-box domain-containing protein</fullName>
    </recommendedName>
</protein>
<evidence type="ECO:0000256" key="1">
    <source>
        <dbReference type="SAM" id="MobiDB-lite"/>
    </source>
</evidence>
<gene>
    <name evidence="2" type="ORF">BGZ96_009639</name>
</gene>
<accession>A0ABQ7JWN1</accession>
<comment type="caution">
    <text evidence="2">The sequence shown here is derived from an EMBL/GenBank/DDBJ whole genome shotgun (WGS) entry which is preliminary data.</text>
</comment>
<reference evidence="2 3" key="1">
    <citation type="journal article" date="2020" name="Fungal Divers.">
        <title>Resolving the Mortierellaceae phylogeny through synthesis of multi-gene phylogenetics and phylogenomics.</title>
        <authorList>
            <person name="Vandepol N."/>
            <person name="Liber J."/>
            <person name="Desiro A."/>
            <person name="Na H."/>
            <person name="Kennedy M."/>
            <person name="Barry K."/>
            <person name="Grigoriev I.V."/>
            <person name="Miller A.N."/>
            <person name="O'Donnell K."/>
            <person name="Stajich J.E."/>
            <person name="Bonito G."/>
        </authorList>
    </citation>
    <scope>NUCLEOTIDE SEQUENCE [LARGE SCALE GENOMIC DNA]</scope>
    <source>
        <strain evidence="2 3">AD045</strain>
    </source>
</reference>
<dbReference type="Proteomes" id="UP001194696">
    <property type="component" value="Unassembled WGS sequence"/>
</dbReference>
<sequence length="458" mass="52570">MNRITQIPLPLEVAGMITAYLRPHHLASCVQVNHEWARTFLPFPLEKHPDLRSPPPQFKQALERPQPDDDEERSQGSEDDRAFLFGLGFNGQEDCYDDCSWDDDEDLYRYRSMAPDRWFNCTRSKVENAALEKYGHLVRKIKCETYKDVVLLETHAHTCTDLLELEIWSPLNNPSLPLPDLDLEPVMAILQHTVGLQTLRIHGSILSESNTDLVRMIDAIPLAVKRLELCSWDPIYDQREYSCNQNQEQVQSTPSTTTTRNLKHRLSQHPYFDSHISPSTATQSTITRVSNLHILEWCDSYDKDFAALLDASQTGWRTFGYPRSRHHNAVFGYKSSDALLRNASTLENVRLDSAYDLSGATVQRLFCSAPRLKRFGAIAEDRTRECDFSLDAQDIVEGGDWVCTGLESLKIQINGVPRPDVKFHSNGRTFDNQLLHEGTMEDIRKIQSRVYTQLRRFT</sequence>
<organism evidence="2 3">
    <name type="scientific">Linnemannia gamsii</name>
    <dbReference type="NCBI Taxonomy" id="64522"/>
    <lineage>
        <taxon>Eukaryota</taxon>
        <taxon>Fungi</taxon>
        <taxon>Fungi incertae sedis</taxon>
        <taxon>Mucoromycota</taxon>
        <taxon>Mortierellomycotina</taxon>
        <taxon>Mortierellomycetes</taxon>
        <taxon>Mortierellales</taxon>
        <taxon>Mortierellaceae</taxon>
        <taxon>Linnemannia</taxon>
    </lineage>
</organism>
<keyword evidence="3" id="KW-1185">Reference proteome</keyword>
<evidence type="ECO:0008006" key="4">
    <source>
        <dbReference type="Google" id="ProtNLM"/>
    </source>
</evidence>
<name>A0ABQ7JWN1_9FUNG</name>
<feature type="region of interest" description="Disordered" evidence="1">
    <location>
        <begin position="47"/>
        <end position="77"/>
    </location>
</feature>